<comment type="caution">
    <text evidence="2">The sequence shown here is derived from an EMBL/GenBank/DDBJ whole genome shotgun (WGS) entry which is preliminary data.</text>
</comment>
<feature type="compositionally biased region" description="Basic and acidic residues" evidence="1">
    <location>
        <begin position="401"/>
        <end position="434"/>
    </location>
</feature>
<sequence length="446" mass="50104">MVRDIDLQKPSDLIRWGLLLPPSTDLGTAATDPGLLLLARGMGMLALCMRGWNLPWASKEPYSSLPNLTPARLGEMYSRTHTALVHRFEILGIGDRKDSIKKDNGEDSEDTHTISSGSGSVVDQTNVGILLYERANFRSLLKHPNQAPPAVRSALAEALGADMMALELPATQPPHDLAAAESWLSSQIMFALEDPVWGEDAVPAVDTEYDCDHCREDSYTPWELVWKYYSRRDLAVHRLSYHSPLATGHRWLESLRHDPPEVNGKVQPPMFVCPGYEFTKRLGTQVCGKSFRTHEGLADHILRTHFDDVGACLPARYLLPFAELAAERTPMDKHAQIMKNWLPKIHDWARAEDANNDSEQTRRFTEFMERHPPSEEFWKVPTRYLGGDETPKQHVGTSAIDEEKSVVEEQPLMEEKTASEEDPEKQLVGDKCGIEETSSFKGESGH</sequence>
<dbReference type="Proteomes" id="UP000279236">
    <property type="component" value="Unassembled WGS sequence"/>
</dbReference>
<feature type="compositionally biased region" description="Polar residues" evidence="1">
    <location>
        <begin position="436"/>
        <end position="446"/>
    </location>
</feature>
<dbReference type="RefSeq" id="XP_028475992.1">
    <property type="nucleotide sequence ID" value="XM_028624018.1"/>
</dbReference>
<accession>A0A427XR37</accession>
<evidence type="ECO:0000313" key="3">
    <source>
        <dbReference type="Proteomes" id="UP000279236"/>
    </source>
</evidence>
<gene>
    <name evidence="2" type="ORF">EHS24_008713</name>
</gene>
<evidence type="ECO:0000256" key="1">
    <source>
        <dbReference type="SAM" id="MobiDB-lite"/>
    </source>
</evidence>
<feature type="region of interest" description="Disordered" evidence="1">
    <location>
        <begin position="388"/>
        <end position="446"/>
    </location>
</feature>
<keyword evidence="3" id="KW-1185">Reference proteome</keyword>
<evidence type="ECO:0000313" key="2">
    <source>
        <dbReference type="EMBL" id="RSH81273.1"/>
    </source>
</evidence>
<reference evidence="2 3" key="1">
    <citation type="submission" date="2018-11" db="EMBL/GenBank/DDBJ databases">
        <title>Genome sequence of Apiotrichum porosum DSM 27194.</title>
        <authorList>
            <person name="Aliyu H."/>
            <person name="Gorte O."/>
            <person name="Ochsenreither K."/>
        </authorList>
    </citation>
    <scope>NUCLEOTIDE SEQUENCE [LARGE SCALE GENOMIC DNA]</scope>
    <source>
        <strain evidence="2 3">DSM 27194</strain>
    </source>
</reference>
<dbReference type="EMBL" id="RSCE01000007">
    <property type="protein sequence ID" value="RSH81273.1"/>
    <property type="molecule type" value="Genomic_DNA"/>
</dbReference>
<protein>
    <submittedName>
        <fullName evidence="2">Uncharacterized protein</fullName>
    </submittedName>
</protein>
<dbReference type="GeneID" id="39593256"/>
<name>A0A427XR37_9TREE</name>
<feature type="region of interest" description="Disordered" evidence="1">
    <location>
        <begin position="99"/>
        <end position="119"/>
    </location>
</feature>
<dbReference type="AlphaFoldDB" id="A0A427XR37"/>
<proteinExistence type="predicted"/>
<organism evidence="2 3">
    <name type="scientific">Apiotrichum porosum</name>
    <dbReference type="NCBI Taxonomy" id="105984"/>
    <lineage>
        <taxon>Eukaryota</taxon>
        <taxon>Fungi</taxon>
        <taxon>Dikarya</taxon>
        <taxon>Basidiomycota</taxon>
        <taxon>Agaricomycotina</taxon>
        <taxon>Tremellomycetes</taxon>
        <taxon>Trichosporonales</taxon>
        <taxon>Trichosporonaceae</taxon>
        <taxon>Apiotrichum</taxon>
    </lineage>
</organism>